<feature type="transmembrane region" description="Helical" evidence="1">
    <location>
        <begin position="201"/>
        <end position="222"/>
    </location>
</feature>
<reference evidence="2" key="1">
    <citation type="submission" date="2021-06" db="EMBL/GenBank/DDBJ databases">
        <authorList>
            <person name="Kallberg Y."/>
            <person name="Tangrot J."/>
            <person name="Rosling A."/>
        </authorList>
    </citation>
    <scope>NUCLEOTIDE SEQUENCE</scope>
    <source>
        <strain evidence="2">IA702</strain>
    </source>
</reference>
<evidence type="ECO:0000313" key="3">
    <source>
        <dbReference type="Proteomes" id="UP000789572"/>
    </source>
</evidence>
<dbReference type="AlphaFoldDB" id="A0A9N9BJ68"/>
<accession>A0A9N9BJ68</accession>
<dbReference type="Proteomes" id="UP000789572">
    <property type="component" value="Unassembled WGS sequence"/>
</dbReference>
<protein>
    <submittedName>
        <fullName evidence="2">1051_t:CDS:1</fullName>
    </submittedName>
</protein>
<feature type="transmembrane region" description="Helical" evidence="1">
    <location>
        <begin position="163"/>
        <end position="181"/>
    </location>
</feature>
<evidence type="ECO:0000256" key="1">
    <source>
        <dbReference type="SAM" id="Phobius"/>
    </source>
</evidence>
<name>A0A9N9BJ68_9GLOM</name>
<evidence type="ECO:0000313" key="2">
    <source>
        <dbReference type="EMBL" id="CAG8566019.1"/>
    </source>
</evidence>
<keyword evidence="3" id="KW-1185">Reference proteome</keyword>
<keyword evidence="1" id="KW-0812">Transmembrane</keyword>
<gene>
    <name evidence="2" type="ORF">POCULU_LOCUS5751</name>
</gene>
<keyword evidence="1" id="KW-0472">Membrane</keyword>
<sequence length="227" mass="25432">MSTQQISTTSPEYGDSLGPSTYEKIDLPNVFIDLKSIELTTVPLTVPEKISATTDIEGKANSDKNSRGTDYVSPWILISDTPTESRETLIVWCVIEIALRLLAVYITAINYSARYTIINWLGIFLGKEYYVTFVNSIWPDSNPFDPIVDWPGIKIDHVWLKQGFYYTACNLIIGGPLWIITWNEVIEGENDYAKSLATAGLAASLMNGMSYLVGIASMSWVYRYQSV</sequence>
<dbReference type="EMBL" id="CAJVPJ010000929">
    <property type="protein sequence ID" value="CAG8566019.1"/>
    <property type="molecule type" value="Genomic_DNA"/>
</dbReference>
<keyword evidence="1" id="KW-1133">Transmembrane helix</keyword>
<organism evidence="2 3">
    <name type="scientific">Paraglomus occultum</name>
    <dbReference type="NCBI Taxonomy" id="144539"/>
    <lineage>
        <taxon>Eukaryota</taxon>
        <taxon>Fungi</taxon>
        <taxon>Fungi incertae sedis</taxon>
        <taxon>Mucoromycota</taxon>
        <taxon>Glomeromycotina</taxon>
        <taxon>Glomeromycetes</taxon>
        <taxon>Paraglomerales</taxon>
        <taxon>Paraglomeraceae</taxon>
        <taxon>Paraglomus</taxon>
    </lineage>
</organism>
<comment type="caution">
    <text evidence="2">The sequence shown here is derived from an EMBL/GenBank/DDBJ whole genome shotgun (WGS) entry which is preliminary data.</text>
</comment>
<proteinExistence type="predicted"/>